<dbReference type="Pfam" id="PF01238">
    <property type="entry name" value="PMI_typeI_C"/>
    <property type="match status" value="1"/>
</dbReference>
<dbReference type="Gene3D" id="2.60.120.10">
    <property type="entry name" value="Jelly Rolls"/>
    <property type="match status" value="2"/>
</dbReference>
<dbReference type="GO" id="GO:0008270">
    <property type="term" value="F:zinc ion binding"/>
    <property type="evidence" value="ECO:0007669"/>
    <property type="project" value="InterPro"/>
</dbReference>
<evidence type="ECO:0000256" key="7">
    <source>
        <dbReference type="ARBA" id="ARBA00022723"/>
    </source>
</evidence>
<evidence type="ECO:0000256" key="5">
    <source>
        <dbReference type="ARBA" id="ARBA00011956"/>
    </source>
</evidence>
<evidence type="ECO:0000256" key="3">
    <source>
        <dbReference type="ARBA" id="ARBA00004666"/>
    </source>
</evidence>
<protein>
    <recommendedName>
        <fullName evidence="6">Mannose-6-phosphate isomerase</fullName>
        <ecNumber evidence="5">5.3.1.8</ecNumber>
    </recommendedName>
    <alternativeName>
        <fullName evidence="10">Phosphohexomutase</fullName>
    </alternativeName>
    <alternativeName>
        <fullName evidence="11">Phosphomannose isomerase</fullName>
    </alternativeName>
</protein>
<dbReference type="GO" id="GO:0009298">
    <property type="term" value="P:GDP-mannose biosynthetic process"/>
    <property type="evidence" value="ECO:0007669"/>
    <property type="project" value="InterPro"/>
</dbReference>
<name>A0AAD4KZK6_9EURO</name>
<dbReference type="PANTHER" id="PTHR10309">
    <property type="entry name" value="MANNOSE-6-PHOSPHATE ISOMERASE"/>
    <property type="match status" value="1"/>
</dbReference>
<evidence type="ECO:0000313" key="16">
    <source>
        <dbReference type="EMBL" id="KAH8700169.1"/>
    </source>
</evidence>
<evidence type="ECO:0000256" key="9">
    <source>
        <dbReference type="ARBA" id="ARBA00023235"/>
    </source>
</evidence>
<accession>A0AAD4KZK6</accession>
<dbReference type="SUPFAM" id="SSF51182">
    <property type="entry name" value="RmlC-like cupins"/>
    <property type="match status" value="1"/>
</dbReference>
<dbReference type="InterPro" id="IPR046457">
    <property type="entry name" value="PMI_typeI_cat"/>
</dbReference>
<keyword evidence="17" id="KW-1185">Reference proteome</keyword>
<proteinExistence type="inferred from homology"/>
<dbReference type="EC" id="5.3.1.8" evidence="5"/>
<evidence type="ECO:0000313" key="17">
    <source>
        <dbReference type="Proteomes" id="UP001201262"/>
    </source>
</evidence>
<dbReference type="NCBIfam" id="TIGR00218">
    <property type="entry name" value="manA"/>
    <property type="match status" value="1"/>
</dbReference>
<dbReference type="InterPro" id="IPR011051">
    <property type="entry name" value="RmlC_Cupin_sf"/>
</dbReference>
<dbReference type="GO" id="GO:0004476">
    <property type="term" value="F:mannose-6-phosphate isomerase activity"/>
    <property type="evidence" value="ECO:0007669"/>
    <property type="project" value="UniProtKB-EC"/>
</dbReference>
<comment type="cofactor">
    <cofactor evidence="12">
        <name>Zn(2+)</name>
        <dbReference type="ChEBI" id="CHEBI:29105"/>
    </cofactor>
    <text evidence="12">Binds 1 zinc ion per subunit.</text>
</comment>
<gene>
    <name evidence="16" type="ORF">BGW36DRAFT_292526</name>
</gene>
<dbReference type="Gene3D" id="1.10.441.10">
    <property type="entry name" value="Phosphomannose Isomerase, domain 2"/>
    <property type="match status" value="1"/>
</dbReference>
<dbReference type="EMBL" id="JAJTJA010000004">
    <property type="protein sequence ID" value="KAH8700169.1"/>
    <property type="molecule type" value="Genomic_DNA"/>
</dbReference>
<feature type="binding site" evidence="12">
    <location>
        <position position="110"/>
    </location>
    <ligand>
        <name>Zn(2+)</name>
        <dbReference type="ChEBI" id="CHEBI:29105"/>
    </ligand>
</feature>
<comment type="pathway">
    <text evidence="3">Nucleotide-sugar biosynthesis; GDP-alpha-D-mannose biosynthesis; alpha-D-mannose 1-phosphate from D-fructose 6-phosphate: step 1/2.</text>
</comment>
<feature type="binding site" evidence="12">
    <location>
        <position position="135"/>
    </location>
    <ligand>
        <name>Zn(2+)</name>
        <dbReference type="ChEBI" id="CHEBI:29105"/>
    </ligand>
</feature>
<evidence type="ECO:0000256" key="2">
    <source>
        <dbReference type="ARBA" id="ARBA00002564"/>
    </source>
</evidence>
<dbReference type="RefSeq" id="XP_046073875.1">
    <property type="nucleotide sequence ID" value="XM_046210920.1"/>
</dbReference>
<dbReference type="InterPro" id="IPR001250">
    <property type="entry name" value="Man6P_Isoase-1"/>
</dbReference>
<feature type="binding site" evidence="12">
    <location>
        <position position="108"/>
    </location>
    <ligand>
        <name>Zn(2+)</name>
        <dbReference type="ChEBI" id="CHEBI:29105"/>
    </ligand>
</feature>
<dbReference type="GO" id="GO:0005975">
    <property type="term" value="P:carbohydrate metabolic process"/>
    <property type="evidence" value="ECO:0007669"/>
    <property type="project" value="InterPro"/>
</dbReference>
<dbReference type="CDD" id="cd07011">
    <property type="entry name" value="cupin_PMI_type_I_N"/>
    <property type="match status" value="1"/>
</dbReference>
<dbReference type="Proteomes" id="UP001201262">
    <property type="component" value="Unassembled WGS sequence"/>
</dbReference>
<comment type="catalytic activity">
    <reaction evidence="1">
        <text>D-mannose 6-phosphate = D-fructose 6-phosphate</text>
        <dbReference type="Rhea" id="RHEA:12356"/>
        <dbReference type="ChEBI" id="CHEBI:58735"/>
        <dbReference type="ChEBI" id="CHEBI:61527"/>
        <dbReference type="EC" id="5.3.1.8"/>
    </reaction>
</comment>
<organism evidence="16 17">
    <name type="scientific">Talaromyces proteolyticus</name>
    <dbReference type="NCBI Taxonomy" id="1131652"/>
    <lineage>
        <taxon>Eukaryota</taxon>
        <taxon>Fungi</taxon>
        <taxon>Dikarya</taxon>
        <taxon>Ascomycota</taxon>
        <taxon>Pezizomycotina</taxon>
        <taxon>Eurotiomycetes</taxon>
        <taxon>Eurotiomycetidae</taxon>
        <taxon>Eurotiales</taxon>
        <taxon>Trichocomaceae</taxon>
        <taxon>Talaromyces</taxon>
        <taxon>Talaromyces sect. Bacilispori</taxon>
    </lineage>
</organism>
<dbReference type="AlphaFoldDB" id="A0AAD4KZK6"/>
<dbReference type="InterPro" id="IPR016305">
    <property type="entry name" value="Mannose-6-P_Isomerase"/>
</dbReference>
<dbReference type="InterPro" id="IPR046456">
    <property type="entry name" value="PMI_typeI_C"/>
</dbReference>
<evidence type="ECO:0000256" key="1">
    <source>
        <dbReference type="ARBA" id="ARBA00000757"/>
    </source>
</evidence>
<evidence type="ECO:0000256" key="6">
    <source>
        <dbReference type="ARBA" id="ARBA00018236"/>
    </source>
</evidence>
<feature type="domain" description="Phosphomannose isomerase type I catalytic" evidence="15">
    <location>
        <begin position="7"/>
        <end position="152"/>
    </location>
</feature>
<dbReference type="PANTHER" id="PTHR10309:SF4">
    <property type="entry name" value="MANNOSE-6-PHOSPHATE ISOMERASE"/>
    <property type="match status" value="1"/>
</dbReference>
<evidence type="ECO:0000256" key="4">
    <source>
        <dbReference type="ARBA" id="ARBA00010772"/>
    </source>
</evidence>
<dbReference type="GO" id="GO:0005829">
    <property type="term" value="C:cytosol"/>
    <property type="evidence" value="ECO:0007669"/>
    <property type="project" value="TreeGrafter"/>
</dbReference>
<dbReference type="Pfam" id="PF20511">
    <property type="entry name" value="PMI_typeI_cat"/>
    <property type="match status" value="1"/>
</dbReference>
<keyword evidence="7 12" id="KW-0479">Metal-binding</keyword>
<reference evidence="16" key="1">
    <citation type="submission" date="2021-12" db="EMBL/GenBank/DDBJ databases">
        <title>Convergent genome expansion in fungi linked to evolution of root-endophyte symbiosis.</title>
        <authorList>
            <consortium name="DOE Joint Genome Institute"/>
            <person name="Ke Y.-H."/>
            <person name="Bonito G."/>
            <person name="Liao H.-L."/>
            <person name="Looney B."/>
            <person name="Rojas-Flechas A."/>
            <person name="Nash J."/>
            <person name="Hameed K."/>
            <person name="Schadt C."/>
            <person name="Martin F."/>
            <person name="Crous P.W."/>
            <person name="Miettinen O."/>
            <person name="Magnuson J.K."/>
            <person name="Labbe J."/>
            <person name="Jacobson D."/>
            <person name="Doktycz M.J."/>
            <person name="Veneault-Fourrey C."/>
            <person name="Kuo A."/>
            <person name="Mondo S."/>
            <person name="Calhoun S."/>
            <person name="Riley R."/>
            <person name="Ohm R."/>
            <person name="LaButti K."/>
            <person name="Andreopoulos B."/>
            <person name="Pangilinan J."/>
            <person name="Nolan M."/>
            <person name="Tritt A."/>
            <person name="Clum A."/>
            <person name="Lipzen A."/>
            <person name="Daum C."/>
            <person name="Barry K."/>
            <person name="Grigoriev I.V."/>
            <person name="Vilgalys R."/>
        </authorList>
    </citation>
    <scope>NUCLEOTIDE SEQUENCE</scope>
    <source>
        <strain evidence="16">PMI_201</strain>
    </source>
</reference>
<keyword evidence="9 16" id="KW-0413">Isomerase</keyword>
<dbReference type="GeneID" id="70241207"/>
<evidence type="ECO:0000259" key="15">
    <source>
        <dbReference type="Pfam" id="PF20511"/>
    </source>
</evidence>
<evidence type="ECO:0000256" key="11">
    <source>
        <dbReference type="ARBA" id="ARBA00030762"/>
    </source>
</evidence>
<evidence type="ECO:0000259" key="14">
    <source>
        <dbReference type="Pfam" id="PF01238"/>
    </source>
</evidence>
<evidence type="ECO:0000256" key="10">
    <source>
        <dbReference type="ARBA" id="ARBA00029741"/>
    </source>
</evidence>
<dbReference type="PIRSF" id="PIRSF001480">
    <property type="entry name" value="Mannose-6-phosphate_isomerase"/>
    <property type="match status" value="1"/>
</dbReference>
<dbReference type="PRINTS" id="PR00714">
    <property type="entry name" value="MAN6PISMRASE"/>
</dbReference>
<keyword evidence="8 12" id="KW-0862">Zinc</keyword>
<comment type="function">
    <text evidence="2">Involved in the synthesis of the GDP-mannose and dolichol-phosphate-mannose required for a number of critical mannosyl transfer reactions.</text>
</comment>
<evidence type="ECO:0000256" key="12">
    <source>
        <dbReference type="PIRSR" id="PIRSR001480-2"/>
    </source>
</evidence>
<evidence type="ECO:0000256" key="8">
    <source>
        <dbReference type="ARBA" id="ARBA00022833"/>
    </source>
</evidence>
<evidence type="ECO:0000256" key="13">
    <source>
        <dbReference type="RuleBase" id="RU004189"/>
    </source>
</evidence>
<feature type="domain" description="Phosphomannose isomerase type I C-terminal" evidence="14">
    <location>
        <begin position="326"/>
        <end position="367"/>
    </location>
</feature>
<comment type="similarity">
    <text evidence="4 13">Belongs to the mannose-6-phosphate isomerase type 1 family.</text>
</comment>
<comment type="caution">
    <text evidence="16">The sequence shown here is derived from an EMBL/GenBank/DDBJ whole genome shotgun (WGS) entry which is preliminary data.</text>
</comment>
<sequence length="409" mass="45763">MGSESVLQLRCKCKNDPWGKKGHDSLAARLASKQPGTNFKIDDNQTYSEMWMGTYPSVPSFVVATGDTLEEHLKKHPELVGKTIANKFGAGLPFLPKILSMDKALPLQIHPDRQLAEQLHNEYPDKFTDANHKPEIAIALSQFELFAGWKPLTDLSQLFHNKPLQRFLPAPQTHFNDESLKRVAQNILEADEKTVADTLRELTKLPEKSFGKYNYIPKMLERVSSQYDEFDNGNLLAVVCMNYFVLHPGESVYVPANGMHAYLSGDIMECMARSDNVLNTGFCPRPERDSIPLFCEALSFWPHDPSEAILRKNSSEKGLNGKTIEYSPPISEFNVLATHLGAGEKEKLKPINGPSILVVTNGEGRMTARASEAKSHEIKEGYVYFVGCGVELEFEALGGQLDIYRPYAE</sequence>
<feature type="binding site" evidence="12">
    <location>
        <position position="260"/>
    </location>
    <ligand>
        <name>Zn(2+)</name>
        <dbReference type="ChEBI" id="CHEBI:29105"/>
    </ligand>
</feature>
<dbReference type="InterPro" id="IPR014710">
    <property type="entry name" value="RmlC-like_jellyroll"/>
</dbReference>